<keyword evidence="2" id="KW-1185">Reference proteome</keyword>
<evidence type="ECO:0000313" key="2">
    <source>
        <dbReference type="Proteomes" id="UP000541444"/>
    </source>
</evidence>
<dbReference type="AlphaFoldDB" id="A0A7J7N619"/>
<dbReference type="EMBL" id="JACGCM010001019">
    <property type="protein sequence ID" value="KAF6162586.1"/>
    <property type="molecule type" value="Genomic_DNA"/>
</dbReference>
<comment type="caution">
    <text evidence="1">The sequence shown here is derived from an EMBL/GenBank/DDBJ whole genome shotgun (WGS) entry which is preliminary data.</text>
</comment>
<evidence type="ECO:0000313" key="1">
    <source>
        <dbReference type="EMBL" id="KAF6162586.1"/>
    </source>
</evidence>
<proteinExistence type="predicted"/>
<accession>A0A7J7N619</accession>
<reference evidence="1 2" key="1">
    <citation type="journal article" date="2020" name="IScience">
        <title>Genome Sequencing of the Endangered Kingdonia uniflora (Circaeasteraceae, Ranunculales) Reveals Potential Mechanisms of Evolutionary Specialization.</title>
        <authorList>
            <person name="Sun Y."/>
            <person name="Deng T."/>
            <person name="Zhang A."/>
            <person name="Moore M.J."/>
            <person name="Landis J.B."/>
            <person name="Lin N."/>
            <person name="Zhang H."/>
            <person name="Zhang X."/>
            <person name="Huang J."/>
            <person name="Zhang X."/>
            <person name="Sun H."/>
            <person name="Wang H."/>
        </authorList>
    </citation>
    <scope>NUCLEOTIDE SEQUENCE [LARGE SCALE GENOMIC DNA]</scope>
    <source>
        <strain evidence="1">TB1705</strain>
        <tissue evidence="1">Leaf</tissue>
    </source>
</reference>
<gene>
    <name evidence="1" type="ORF">GIB67_003132</name>
</gene>
<organism evidence="1 2">
    <name type="scientific">Kingdonia uniflora</name>
    <dbReference type="NCBI Taxonomy" id="39325"/>
    <lineage>
        <taxon>Eukaryota</taxon>
        <taxon>Viridiplantae</taxon>
        <taxon>Streptophyta</taxon>
        <taxon>Embryophyta</taxon>
        <taxon>Tracheophyta</taxon>
        <taxon>Spermatophyta</taxon>
        <taxon>Magnoliopsida</taxon>
        <taxon>Ranunculales</taxon>
        <taxon>Circaeasteraceae</taxon>
        <taxon>Kingdonia</taxon>
    </lineage>
</organism>
<dbReference type="Proteomes" id="UP000541444">
    <property type="component" value="Unassembled WGS sequence"/>
</dbReference>
<name>A0A7J7N619_9MAGN</name>
<sequence length="77" mass="8612">TKVNSIYSIQPIYINIFKIFVQNLFSTLPSHVPPPGARCHPLGCLASSDERHHPTHQQLFVISLLNHPPHPLNTPLA</sequence>
<feature type="non-terminal residue" evidence="1">
    <location>
        <position position="1"/>
    </location>
</feature>
<protein>
    <submittedName>
        <fullName evidence="1">Uncharacterized protein</fullName>
    </submittedName>
</protein>